<evidence type="ECO:0000256" key="4">
    <source>
        <dbReference type="ARBA" id="ARBA00023239"/>
    </source>
</evidence>
<dbReference type="SUPFAM" id="SSF50621">
    <property type="entry name" value="Alanine racemase C-terminal domain-like"/>
    <property type="match status" value="1"/>
</dbReference>
<dbReference type="InterPro" id="IPR022657">
    <property type="entry name" value="De-COase2_CS"/>
</dbReference>
<name>A0A2H0LLV5_9BACT</name>
<reference evidence="7 8" key="1">
    <citation type="submission" date="2017-09" db="EMBL/GenBank/DDBJ databases">
        <title>Depth-based differentiation of microbial function through sediment-hosted aquifers and enrichment of novel symbionts in the deep terrestrial subsurface.</title>
        <authorList>
            <person name="Probst A.J."/>
            <person name="Ladd B."/>
            <person name="Jarett J.K."/>
            <person name="Geller-Mcgrath D.E."/>
            <person name="Sieber C.M."/>
            <person name="Emerson J.B."/>
            <person name="Anantharaman K."/>
            <person name="Thomas B.C."/>
            <person name="Malmstrom R."/>
            <person name="Stieglmeier M."/>
            <person name="Klingl A."/>
            <person name="Woyke T."/>
            <person name="Ryan C.M."/>
            <person name="Banfield J.F."/>
        </authorList>
    </citation>
    <scope>NUCLEOTIDE SEQUENCE [LARGE SCALE GENOMIC DNA]</scope>
    <source>
        <strain evidence="7">CG11_big_fil_rev_8_21_14_0_20_45_26</strain>
    </source>
</reference>
<protein>
    <submittedName>
        <fullName evidence="7">Decarboxylase</fullName>
    </submittedName>
</protein>
<keyword evidence="3 5" id="KW-0663">Pyridoxal phosphate</keyword>
<dbReference type="InterPro" id="IPR029066">
    <property type="entry name" value="PLP-binding_barrel"/>
</dbReference>
<comment type="cofactor">
    <cofactor evidence="1 5">
        <name>pyridoxal 5'-phosphate</name>
        <dbReference type="ChEBI" id="CHEBI:597326"/>
    </cofactor>
</comment>
<keyword evidence="4" id="KW-0456">Lyase</keyword>
<evidence type="ECO:0000313" key="7">
    <source>
        <dbReference type="EMBL" id="PIQ85346.1"/>
    </source>
</evidence>
<dbReference type="Gene3D" id="2.40.37.10">
    <property type="entry name" value="Lyase, Ornithine Decarboxylase, Chain A, domain 1"/>
    <property type="match status" value="1"/>
</dbReference>
<dbReference type="Proteomes" id="UP000230859">
    <property type="component" value="Unassembled WGS sequence"/>
</dbReference>
<sequence>MSISSMARLDKKAQTKFMSGVITSKAITHSAARIKKTVLQKIPTSNGTNTSINSKIFSAAGVERLIRDQLKKHKTPFMLIRKNVLLFQLQRFRKYLPNVDIYYAIKANPHPDVIKTFIRYGAGFDVASGEEMRQVLDLGAKPEKIIFANPIKSNTDLLAAQKRKVNFTVFDNEPELYKIAKHMPGARVLLRIKVKNIGSVVELSLKFGADPDQAIFLLKKAEQLGLKALGISFHVGSQCTNPDNFLQALDLAADIFDEANQKNLPLSIIDIGGGFPIKHFDDEKQPHFEIIARQIRKKMRKRFSKNVQFIAEPGRFLVGRAGILVTEVIGRTFRNNKNYYYINNGIYQDFSGIVFDHCKYEFKTLRRGQKFLSTIAGPTCDSFDTLSIAEDLPELDVGNVIYVKYIAAYSSASAVPGFNGFSPAKIIFVD</sequence>
<comment type="similarity">
    <text evidence="2">Belongs to the Orn/Lys/Arg decarboxylase class-II family.</text>
</comment>
<dbReference type="Pfam" id="PF02784">
    <property type="entry name" value="Orn_Arg_deC_N"/>
    <property type="match status" value="1"/>
</dbReference>
<dbReference type="PRINTS" id="PR01182">
    <property type="entry name" value="ORNDCRBXLASE"/>
</dbReference>
<feature type="domain" description="Orn/DAP/Arg decarboxylase 2 N-terminal" evidence="6">
    <location>
        <begin position="88"/>
        <end position="318"/>
    </location>
</feature>
<dbReference type="InterPro" id="IPR000183">
    <property type="entry name" value="Orn/DAP/Arg_de-COase"/>
</dbReference>
<dbReference type="GO" id="GO:0004586">
    <property type="term" value="F:ornithine decarboxylase activity"/>
    <property type="evidence" value="ECO:0007669"/>
    <property type="project" value="TreeGrafter"/>
</dbReference>
<feature type="active site" description="Proton donor" evidence="5">
    <location>
        <position position="380"/>
    </location>
</feature>
<dbReference type="InterPro" id="IPR022644">
    <property type="entry name" value="De-COase2_N"/>
</dbReference>
<evidence type="ECO:0000313" key="8">
    <source>
        <dbReference type="Proteomes" id="UP000230859"/>
    </source>
</evidence>
<evidence type="ECO:0000256" key="1">
    <source>
        <dbReference type="ARBA" id="ARBA00001933"/>
    </source>
</evidence>
<dbReference type="CDD" id="cd00622">
    <property type="entry name" value="PLPDE_III_ODC"/>
    <property type="match status" value="1"/>
</dbReference>
<dbReference type="InterPro" id="IPR002433">
    <property type="entry name" value="Orn_de-COase"/>
</dbReference>
<dbReference type="GO" id="GO:0005737">
    <property type="term" value="C:cytoplasm"/>
    <property type="evidence" value="ECO:0007669"/>
    <property type="project" value="TreeGrafter"/>
</dbReference>
<dbReference type="GO" id="GO:0033387">
    <property type="term" value="P:putrescine biosynthetic process from arginine, via ornithine"/>
    <property type="evidence" value="ECO:0007669"/>
    <property type="project" value="TreeGrafter"/>
</dbReference>
<dbReference type="InterPro" id="IPR009006">
    <property type="entry name" value="Ala_racemase/Decarboxylase_C"/>
</dbReference>
<dbReference type="PRINTS" id="PR01179">
    <property type="entry name" value="ODADCRBXLASE"/>
</dbReference>
<dbReference type="EMBL" id="PCVY01000068">
    <property type="protein sequence ID" value="PIQ85346.1"/>
    <property type="molecule type" value="Genomic_DNA"/>
</dbReference>
<gene>
    <name evidence="7" type="ORF">COV74_09085</name>
</gene>
<dbReference type="AlphaFoldDB" id="A0A2H0LLV5"/>
<evidence type="ECO:0000256" key="3">
    <source>
        <dbReference type="ARBA" id="ARBA00022898"/>
    </source>
</evidence>
<accession>A0A2H0LLV5</accession>
<evidence type="ECO:0000256" key="5">
    <source>
        <dbReference type="PIRSR" id="PIRSR600183-50"/>
    </source>
</evidence>
<dbReference type="SUPFAM" id="SSF51419">
    <property type="entry name" value="PLP-binding barrel"/>
    <property type="match status" value="1"/>
</dbReference>
<dbReference type="PANTHER" id="PTHR11482">
    <property type="entry name" value="ARGININE/DIAMINOPIMELATE/ORNITHINE DECARBOXYLASE"/>
    <property type="match status" value="1"/>
</dbReference>
<evidence type="ECO:0000256" key="2">
    <source>
        <dbReference type="ARBA" id="ARBA00008872"/>
    </source>
</evidence>
<proteinExistence type="inferred from homology"/>
<evidence type="ECO:0000259" key="6">
    <source>
        <dbReference type="Pfam" id="PF02784"/>
    </source>
</evidence>
<dbReference type="FunFam" id="3.20.20.10:FF:000008">
    <property type="entry name" value="Ornithine decarboxylase"/>
    <property type="match status" value="1"/>
</dbReference>
<comment type="caution">
    <text evidence="7">The sequence shown here is derived from an EMBL/GenBank/DDBJ whole genome shotgun (WGS) entry which is preliminary data.</text>
</comment>
<dbReference type="PANTHER" id="PTHR11482:SF6">
    <property type="entry name" value="ORNITHINE DECARBOXYLASE 1-RELATED"/>
    <property type="match status" value="1"/>
</dbReference>
<dbReference type="PROSITE" id="PS00879">
    <property type="entry name" value="ODR_DC_2_2"/>
    <property type="match status" value="1"/>
</dbReference>
<dbReference type="Gene3D" id="3.20.20.10">
    <property type="entry name" value="Alanine racemase"/>
    <property type="match status" value="1"/>
</dbReference>
<feature type="modified residue" description="N6-(pyridoxal phosphate)lysine" evidence="5">
    <location>
        <position position="106"/>
    </location>
</feature>
<organism evidence="7 8">
    <name type="scientific">Candidatus Abzuiibacterium crystallinum</name>
    <dbReference type="NCBI Taxonomy" id="1974748"/>
    <lineage>
        <taxon>Bacteria</taxon>
        <taxon>Pseudomonadati</taxon>
        <taxon>Candidatus Omnitrophota</taxon>
        <taxon>Candidatus Abzuiibacterium</taxon>
    </lineage>
</organism>